<keyword evidence="4" id="KW-0949">S-adenosyl-L-methionine</keyword>
<dbReference type="PROSITE" id="PS00092">
    <property type="entry name" value="N6_MTASE"/>
    <property type="match status" value="1"/>
</dbReference>
<dbReference type="Pfam" id="PF07669">
    <property type="entry name" value="Eco57I"/>
    <property type="match status" value="1"/>
</dbReference>
<name>A0ABV7Q0R4_9ACTN</name>
<feature type="region of interest" description="Disordered" evidence="6">
    <location>
        <begin position="1337"/>
        <end position="1357"/>
    </location>
</feature>
<sequence length="1357" mass="151637">MPTTTGHTAVTTEGDLIAGELLTRIERGIELDGARPADYGAIGRRSVADDAERAWDYLKTAWTGLRDTVPASDHPTDPTGAARRSWIEPLFSELGYGRLASTGGGIASDDGQKRFAISHRWTHVPIHLADWATGLEDRQAGQPAPHSLVQECLNSTGTHLWGLVTNGRQLRLLRDSTAIAGTAYVEFDLETIFDNELVNEFILLYRLLHVSRFEVADDAPPSACWLEKWRTSAIQAGMRALDQMKTGVRDAITVLGTGYLSHPANGHLIDNLDAEQFHRALLRVIYRLLFLFVAEDKGVLHPEDADEQAKERYRKYYSSARLRAHARRRRGTTHGDLYQGLRLVLGALGSEGGQPKLALPGLGGIFEDTEADEVLDGLRLSNEYLLRAVRALAVVRDRKTRRNRAIDYRHLDAEELGSVYEFLLELVPKYSPAQRRFQLIELAGNQRKTTGSYYTPSNLIERLLDTTLDPVIDAAVKRGEAKGGADPAQAIEKELLDLTVCDPACGSGHFLVAAARRIAKKLAAVREQNPEPTPKALRAALREVVGRCIYGVDINPMAVELAKVSLWMEGLEPGKALGFLDAHIRCGNSLVGAYPALMAKGIPDEAWDPIEGDDKAIARKLKKRNKEERTAREHGGGRLDGLFELEAGASHSNSALAKSLRRILEAPSDSIRDVRRKAKAYKELQESEEYRKEILLADTWCAAFFWMKDAREDQELAPTDGTYWDLDEFGFDNPIGQAIARQAAEIGDANRFFHWHLEFPEVFSSGPEVKASGHAGWDGGFDAVVGNPPWERIKLQELEFFATRDIKVAEASNAAARKRLIANLGEDNPRLHASFLAAKRESSGSAHFLKSSGRCPLTAMGDINTYSIFAETDRTITGPRGRTGVIVPTGIATDATTQRFFRDLVESKSLAALYDFENSAPVFPDVHRSFKFCILSIAGPAAREEVARFAFFLHDPAELDDASKSFNLYPEEILLLNPNTGTCPVFRSRRDAEITLGIYRRVPVLVKEGDPNGNPWGVSFMTMFHMSNDSHLFRSRERLEEDGWRLEGNTFIRGDERMLPLYESKMMHHYDHRWATYGQDGSIRDCTLSEKQSSNDVVQPRYWVSMNDVDSGKRDKKGQIIYESGVSSRLNSVGWNREWLIGWRDICRSTDERTGIIGPFPKAAVGNNLPISIVNLKDTIDVANLISNCSAFVFDYQTRLKVGGVHLNFFISKQLPVLDPISQHAHTAFTAPRVLELAFTSNDMRSLARDLGDEGEPFVWNEERRFVMRAELDALFFHLYGIEREDVDYIMETFPIVKRKDIAKFGSFRTKELILEIYDQMAAIGVSFENPPVDGENFFSRLTPPPGQGPRHAPRES</sequence>
<dbReference type="InterPro" id="IPR050953">
    <property type="entry name" value="N4_N6_ade-DNA_methylase"/>
</dbReference>
<dbReference type="PRINTS" id="PR00507">
    <property type="entry name" value="N12N6MTFRASE"/>
</dbReference>
<dbReference type="RefSeq" id="WP_387978192.1">
    <property type="nucleotide sequence ID" value="NZ_JBHRWO010000018.1"/>
</dbReference>
<evidence type="ECO:0000256" key="2">
    <source>
        <dbReference type="ARBA" id="ARBA00022603"/>
    </source>
</evidence>
<keyword evidence="3" id="KW-0808">Transferase</keyword>
<dbReference type="PANTHER" id="PTHR33841">
    <property type="entry name" value="DNA METHYLTRANSFERASE YEEA-RELATED"/>
    <property type="match status" value="1"/>
</dbReference>
<keyword evidence="2 8" id="KW-0489">Methyltransferase</keyword>
<evidence type="ECO:0000313" key="9">
    <source>
        <dbReference type="Proteomes" id="UP001595712"/>
    </source>
</evidence>
<proteinExistence type="predicted"/>
<dbReference type="Proteomes" id="UP001595712">
    <property type="component" value="Unassembled WGS sequence"/>
</dbReference>
<dbReference type="SUPFAM" id="SSF53335">
    <property type="entry name" value="S-adenosyl-L-methionine-dependent methyltransferases"/>
    <property type="match status" value="1"/>
</dbReference>
<evidence type="ECO:0000256" key="6">
    <source>
        <dbReference type="SAM" id="MobiDB-lite"/>
    </source>
</evidence>
<evidence type="ECO:0000259" key="7">
    <source>
        <dbReference type="Pfam" id="PF07669"/>
    </source>
</evidence>
<evidence type="ECO:0000256" key="5">
    <source>
        <dbReference type="ARBA" id="ARBA00047942"/>
    </source>
</evidence>
<dbReference type="GO" id="GO:0032259">
    <property type="term" value="P:methylation"/>
    <property type="evidence" value="ECO:0007669"/>
    <property type="project" value="UniProtKB-KW"/>
</dbReference>
<gene>
    <name evidence="8" type="ORF">ACFO8M_18290</name>
</gene>
<keyword evidence="9" id="KW-1185">Reference proteome</keyword>
<comment type="caution">
    <text evidence="8">The sequence shown here is derived from an EMBL/GenBank/DDBJ whole genome shotgun (WGS) entry which is preliminary data.</text>
</comment>
<dbReference type="InterPro" id="IPR029063">
    <property type="entry name" value="SAM-dependent_MTases_sf"/>
</dbReference>
<evidence type="ECO:0000313" key="8">
    <source>
        <dbReference type="EMBL" id="MFC3494439.1"/>
    </source>
</evidence>
<dbReference type="InterPro" id="IPR002052">
    <property type="entry name" value="DNA_methylase_N6_adenine_CS"/>
</dbReference>
<evidence type="ECO:0000256" key="3">
    <source>
        <dbReference type="ARBA" id="ARBA00022679"/>
    </source>
</evidence>
<dbReference type="InterPro" id="IPR011639">
    <property type="entry name" value="MethylTrfase_TaqI-like_dom"/>
</dbReference>
<evidence type="ECO:0000256" key="1">
    <source>
        <dbReference type="ARBA" id="ARBA00011900"/>
    </source>
</evidence>
<reference evidence="9" key="1">
    <citation type="journal article" date="2019" name="Int. J. Syst. Evol. Microbiol.">
        <title>The Global Catalogue of Microorganisms (GCM) 10K type strain sequencing project: providing services to taxonomists for standard genome sequencing and annotation.</title>
        <authorList>
            <consortium name="The Broad Institute Genomics Platform"/>
            <consortium name="The Broad Institute Genome Sequencing Center for Infectious Disease"/>
            <person name="Wu L."/>
            <person name="Ma J."/>
        </authorList>
    </citation>
    <scope>NUCLEOTIDE SEQUENCE [LARGE SCALE GENOMIC DNA]</scope>
    <source>
        <strain evidence="9">CGMCC 4.7396</strain>
    </source>
</reference>
<feature type="domain" description="Type II methyltransferase M.TaqI-like" evidence="7">
    <location>
        <begin position="548"/>
        <end position="797"/>
    </location>
</feature>
<accession>A0ABV7Q0R4</accession>
<dbReference type="GO" id="GO:0008168">
    <property type="term" value="F:methyltransferase activity"/>
    <property type="evidence" value="ECO:0007669"/>
    <property type="project" value="UniProtKB-KW"/>
</dbReference>
<dbReference type="EMBL" id="JBHRWO010000018">
    <property type="protein sequence ID" value="MFC3494439.1"/>
    <property type="molecule type" value="Genomic_DNA"/>
</dbReference>
<evidence type="ECO:0000256" key="4">
    <source>
        <dbReference type="ARBA" id="ARBA00022691"/>
    </source>
</evidence>
<dbReference type="Gene3D" id="3.40.50.150">
    <property type="entry name" value="Vaccinia Virus protein VP39"/>
    <property type="match status" value="2"/>
</dbReference>
<dbReference type="PANTHER" id="PTHR33841:SF1">
    <property type="entry name" value="DNA METHYLTRANSFERASE A"/>
    <property type="match status" value="1"/>
</dbReference>
<dbReference type="EC" id="2.1.1.72" evidence="1"/>
<protein>
    <recommendedName>
        <fullName evidence="1">site-specific DNA-methyltransferase (adenine-specific)</fullName>
        <ecNumber evidence="1">2.1.1.72</ecNumber>
    </recommendedName>
</protein>
<organism evidence="8 9">
    <name type="scientific">Glycomyces rhizosphaerae</name>
    <dbReference type="NCBI Taxonomy" id="2054422"/>
    <lineage>
        <taxon>Bacteria</taxon>
        <taxon>Bacillati</taxon>
        <taxon>Actinomycetota</taxon>
        <taxon>Actinomycetes</taxon>
        <taxon>Glycomycetales</taxon>
        <taxon>Glycomycetaceae</taxon>
        <taxon>Glycomyces</taxon>
    </lineage>
</organism>
<comment type="catalytic activity">
    <reaction evidence="5">
        <text>a 2'-deoxyadenosine in DNA + S-adenosyl-L-methionine = an N(6)-methyl-2'-deoxyadenosine in DNA + S-adenosyl-L-homocysteine + H(+)</text>
        <dbReference type="Rhea" id="RHEA:15197"/>
        <dbReference type="Rhea" id="RHEA-COMP:12418"/>
        <dbReference type="Rhea" id="RHEA-COMP:12419"/>
        <dbReference type="ChEBI" id="CHEBI:15378"/>
        <dbReference type="ChEBI" id="CHEBI:57856"/>
        <dbReference type="ChEBI" id="CHEBI:59789"/>
        <dbReference type="ChEBI" id="CHEBI:90615"/>
        <dbReference type="ChEBI" id="CHEBI:90616"/>
        <dbReference type="EC" id="2.1.1.72"/>
    </reaction>
</comment>